<dbReference type="Pfam" id="PF20253">
    <property type="entry name" value="DUF6604"/>
    <property type="match status" value="1"/>
</dbReference>
<evidence type="ECO:0000313" key="3">
    <source>
        <dbReference type="Proteomes" id="UP001590951"/>
    </source>
</evidence>
<feature type="domain" description="DUF6604" evidence="1">
    <location>
        <begin position="9"/>
        <end position="98"/>
    </location>
</feature>
<comment type="caution">
    <text evidence="2">The sequence shown here is derived from an EMBL/GenBank/DDBJ whole genome shotgun (WGS) entry which is preliminary data.</text>
</comment>
<keyword evidence="3" id="KW-1185">Reference proteome</keyword>
<gene>
    <name evidence="2" type="ORF">ABVK25_005212</name>
</gene>
<dbReference type="InterPro" id="IPR046539">
    <property type="entry name" value="DUF6604"/>
</dbReference>
<evidence type="ECO:0000259" key="1">
    <source>
        <dbReference type="Pfam" id="PF20253"/>
    </source>
</evidence>
<sequence length="183" mass="20323">MSADTFAVSTSGEDLKNGLSALAIEDTDEALDLAAAEVATSNLGVAKKSQAKDRSMEIYELEGQSDIDDAFTIFCFFEDLHRLQDILKETWDRCKVGTLLYPKVDEEFSNDRGQIFIVKSILDQAAETQYVKEEVFKACERGTLPEDPRLNVAGEVIQEFLDQHAASGADFMKEGGTHRELTM</sequence>
<protein>
    <recommendedName>
        <fullName evidence="1">DUF6604 domain-containing protein</fullName>
    </recommendedName>
</protein>
<organism evidence="2 3">
    <name type="scientific">Lepraria finkii</name>
    <dbReference type="NCBI Taxonomy" id="1340010"/>
    <lineage>
        <taxon>Eukaryota</taxon>
        <taxon>Fungi</taxon>
        <taxon>Dikarya</taxon>
        <taxon>Ascomycota</taxon>
        <taxon>Pezizomycotina</taxon>
        <taxon>Lecanoromycetes</taxon>
        <taxon>OSLEUM clade</taxon>
        <taxon>Lecanoromycetidae</taxon>
        <taxon>Lecanorales</taxon>
        <taxon>Lecanorineae</taxon>
        <taxon>Stereocaulaceae</taxon>
        <taxon>Lepraria</taxon>
    </lineage>
</organism>
<evidence type="ECO:0000313" key="2">
    <source>
        <dbReference type="EMBL" id="KAL2054464.1"/>
    </source>
</evidence>
<reference evidence="2 3" key="1">
    <citation type="submission" date="2024-09" db="EMBL/GenBank/DDBJ databases">
        <title>Rethinking Asexuality: The Enigmatic Case of Functional Sexual Genes in Lepraria (Stereocaulaceae).</title>
        <authorList>
            <person name="Doellman M."/>
            <person name="Sun Y."/>
            <person name="Barcenas-Pena A."/>
            <person name="Lumbsch H.T."/>
            <person name="Grewe F."/>
        </authorList>
    </citation>
    <scope>NUCLEOTIDE SEQUENCE [LARGE SCALE GENOMIC DNA]</scope>
    <source>
        <strain evidence="2 3">Grewe 0041</strain>
    </source>
</reference>
<dbReference type="Proteomes" id="UP001590951">
    <property type="component" value="Unassembled WGS sequence"/>
</dbReference>
<name>A0ABR4B9C4_9LECA</name>
<accession>A0ABR4B9C4</accession>
<proteinExistence type="predicted"/>
<dbReference type="EMBL" id="JBHFEH010000015">
    <property type="protein sequence ID" value="KAL2054464.1"/>
    <property type="molecule type" value="Genomic_DNA"/>
</dbReference>